<name>A0ABP0FVC8_CLALP</name>
<sequence>MAYLLGPSHSDLLYSLERKSAKDPWSRMEQNYDYPANIWLGAETGLLKSVNLIKKVATNHFYKENYGKEQGICCMCWKNQQKESLFVAHKNGVIRQFDMKTKSFLELHKQIPEFESEKETVIGLQTTEKAFISATSSGHVRLWDFDAKEPSISLNAGANLECMTFNQNSDLLATGGKENLLRLWDINSAKEPIFKAKNVRPDWLQLRIPVWITNIKFLPDSDKVLTTTGTHSLRIYDPKSQARRPVLETEYSEYPITAASVTERKPNQVIVGNTRGEVASFDVRKFKHVVRSYKGFAGSVRDIVCHAQLPYFFSCGLDRHLRVHHENSSKVVHKVYLKSRLNRLLATDGPIEADKVTNNSQKRKLDEGEDQVQNKEEEEMWKKMDEIEDGDSDFDSDSSEDNYNNNNQPINDHLPSTKNSKKRKR</sequence>
<dbReference type="InterPro" id="IPR015943">
    <property type="entry name" value="WD40/YVTN_repeat-like_dom_sf"/>
</dbReference>
<feature type="region of interest" description="Disordered" evidence="2">
    <location>
        <begin position="355"/>
        <end position="425"/>
    </location>
</feature>
<proteinExistence type="predicted"/>
<reference evidence="3 4" key="1">
    <citation type="submission" date="2024-02" db="EMBL/GenBank/DDBJ databases">
        <authorList>
            <person name="Daric V."/>
            <person name="Darras S."/>
        </authorList>
    </citation>
    <scope>NUCLEOTIDE SEQUENCE [LARGE SCALE GENOMIC DNA]</scope>
</reference>
<dbReference type="Proteomes" id="UP001642483">
    <property type="component" value="Unassembled WGS sequence"/>
</dbReference>
<feature type="compositionally biased region" description="Polar residues" evidence="2">
    <location>
        <begin position="408"/>
        <end position="418"/>
    </location>
</feature>
<dbReference type="PANTHER" id="PTHR16038:SF4">
    <property type="entry name" value="WD REPEAT-CONTAINING PROTEIN 74"/>
    <property type="match status" value="1"/>
</dbReference>
<feature type="compositionally biased region" description="Acidic residues" evidence="2">
    <location>
        <begin position="386"/>
        <end position="400"/>
    </location>
</feature>
<keyword evidence="1" id="KW-0853">WD repeat</keyword>
<dbReference type="InterPro" id="IPR036322">
    <property type="entry name" value="WD40_repeat_dom_sf"/>
</dbReference>
<dbReference type="CDD" id="cd22857">
    <property type="entry name" value="WDR74"/>
    <property type="match status" value="1"/>
</dbReference>
<dbReference type="PROSITE" id="PS50082">
    <property type="entry name" value="WD_REPEATS_2"/>
    <property type="match status" value="1"/>
</dbReference>
<evidence type="ECO:0000256" key="1">
    <source>
        <dbReference type="PROSITE-ProRule" id="PRU00221"/>
    </source>
</evidence>
<dbReference type="InterPro" id="IPR001680">
    <property type="entry name" value="WD40_rpt"/>
</dbReference>
<gene>
    <name evidence="3" type="ORF">CVLEPA_LOCUS14215</name>
</gene>
<protein>
    <recommendedName>
        <fullName evidence="5">WD repeat-containing protein 74</fullName>
    </recommendedName>
</protein>
<feature type="compositionally biased region" description="Basic and acidic residues" evidence="2">
    <location>
        <begin position="372"/>
        <end position="385"/>
    </location>
</feature>
<feature type="repeat" description="WD" evidence="1">
    <location>
        <begin position="160"/>
        <end position="194"/>
    </location>
</feature>
<dbReference type="SMART" id="SM00320">
    <property type="entry name" value="WD40"/>
    <property type="match status" value="5"/>
</dbReference>
<accession>A0ABP0FVC8</accession>
<dbReference type="Gene3D" id="2.130.10.10">
    <property type="entry name" value="YVTN repeat-like/Quinoprotein amine dehydrogenase"/>
    <property type="match status" value="2"/>
</dbReference>
<dbReference type="InterPro" id="IPR037379">
    <property type="entry name" value="WDR74/Nsa1"/>
</dbReference>
<dbReference type="SUPFAM" id="SSF50978">
    <property type="entry name" value="WD40 repeat-like"/>
    <property type="match status" value="1"/>
</dbReference>
<organism evidence="3 4">
    <name type="scientific">Clavelina lepadiformis</name>
    <name type="common">Light-bulb sea squirt</name>
    <name type="synonym">Ascidia lepadiformis</name>
    <dbReference type="NCBI Taxonomy" id="159417"/>
    <lineage>
        <taxon>Eukaryota</taxon>
        <taxon>Metazoa</taxon>
        <taxon>Chordata</taxon>
        <taxon>Tunicata</taxon>
        <taxon>Ascidiacea</taxon>
        <taxon>Aplousobranchia</taxon>
        <taxon>Clavelinidae</taxon>
        <taxon>Clavelina</taxon>
    </lineage>
</organism>
<evidence type="ECO:0000256" key="2">
    <source>
        <dbReference type="SAM" id="MobiDB-lite"/>
    </source>
</evidence>
<keyword evidence="4" id="KW-1185">Reference proteome</keyword>
<evidence type="ECO:0000313" key="3">
    <source>
        <dbReference type="EMBL" id="CAK8683110.1"/>
    </source>
</evidence>
<dbReference type="PANTHER" id="PTHR16038">
    <property type="entry name" value="NOP SEVEN ASSOCIATED PROTEIN 1"/>
    <property type="match status" value="1"/>
</dbReference>
<evidence type="ECO:0000313" key="4">
    <source>
        <dbReference type="Proteomes" id="UP001642483"/>
    </source>
</evidence>
<comment type="caution">
    <text evidence="3">The sequence shown here is derived from an EMBL/GenBank/DDBJ whole genome shotgun (WGS) entry which is preliminary data.</text>
</comment>
<dbReference type="Pfam" id="PF00400">
    <property type="entry name" value="WD40"/>
    <property type="match status" value="1"/>
</dbReference>
<dbReference type="EMBL" id="CAWYQH010000096">
    <property type="protein sequence ID" value="CAK8683110.1"/>
    <property type="molecule type" value="Genomic_DNA"/>
</dbReference>
<evidence type="ECO:0008006" key="5">
    <source>
        <dbReference type="Google" id="ProtNLM"/>
    </source>
</evidence>